<evidence type="ECO:0000313" key="14">
    <source>
        <dbReference type="Proteomes" id="UP000019276"/>
    </source>
</evidence>
<dbReference type="Pfam" id="PF14226">
    <property type="entry name" value="DIOX_N"/>
    <property type="match status" value="1"/>
</dbReference>
<evidence type="ECO:0000256" key="3">
    <source>
        <dbReference type="ARBA" id="ARBA00012293"/>
    </source>
</evidence>
<dbReference type="InterPro" id="IPR050231">
    <property type="entry name" value="Iron_ascorbate_oxido_reductase"/>
</dbReference>
<sequence length="278" mass="31572">MLEAIDYISDNAAQEFAHSLKEIGFAVLKNHPLQKAQVTHLYQQWQGFYNSAAKFDYAFNKDRQDGFFSTEKAETAKGASVKDIKEYFHFYPWGQCPENLKADTLKYYQQANQLACTLLSWVEQYTPAHITDKLSEPLSNMIVDSDMTMLRILHYPPFVGNEAQGAIRAAAHEDINLLTILPAATQSGLQVQDKNGNWLDVPAEFGYLIINTGDMLQEACEYYYPSTTHRVVNPTGEATTKSRISMPLFLHARPDVVLSERYTAGRYLKQRLKELGVE</sequence>
<dbReference type="Pfam" id="PF03171">
    <property type="entry name" value="2OG-FeII_Oxy"/>
    <property type="match status" value="1"/>
</dbReference>
<evidence type="ECO:0000256" key="4">
    <source>
        <dbReference type="ARBA" id="ARBA00012531"/>
    </source>
</evidence>
<evidence type="ECO:0000256" key="5">
    <source>
        <dbReference type="ARBA" id="ARBA00019045"/>
    </source>
</evidence>
<evidence type="ECO:0000259" key="12">
    <source>
        <dbReference type="PROSITE" id="PS51471"/>
    </source>
</evidence>
<comment type="cofactor">
    <cofactor evidence="1">
        <name>Fe(2+)</name>
        <dbReference type="ChEBI" id="CHEBI:29033"/>
    </cofactor>
</comment>
<dbReference type="PATRIC" id="fig|1328313.3.peg.1436"/>
<dbReference type="GO" id="GO:0046872">
    <property type="term" value="F:metal ion binding"/>
    <property type="evidence" value="ECO:0007669"/>
    <property type="project" value="UniProtKB-KW"/>
</dbReference>
<evidence type="ECO:0000256" key="11">
    <source>
        <dbReference type="RuleBase" id="RU003682"/>
    </source>
</evidence>
<dbReference type="AlphaFoldDB" id="W7QSE3"/>
<dbReference type="GO" id="GO:0009693">
    <property type="term" value="P:ethylene biosynthetic process"/>
    <property type="evidence" value="ECO:0007669"/>
    <property type="project" value="UniProtKB-KW"/>
</dbReference>
<proteinExistence type="inferred from homology"/>
<dbReference type="InterPro" id="IPR044861">
    <property type="entry name" value="IPNS-like_FE2OG_OXY"/>
</dbReference>
<dbReference type="EC" id="1.14.20.7" evidence="3"/>
<dbReference type="OrthoDB" id="21825at2"/>
<comment type="pathway">
    <text evidence="2">Alkene biosynthesis; ethylene biosynthesis via 2-oxoglutarate.</text>
</comment>
<evidence type="ECO:0000256" key="8">
    <source>
        <dbReference type="ARBA" id="ARBA00031282"/>
    </source>
</evidence>
<dbReference type="EMBL" id="ARZY01000009">
    <property type="protein sequence ID" value="EWH10783.1"/>
    <property type="molecule type" value="Genomic_DNA"/>
</dbReference>
<comment type="catalytic activity">
    <reaction evidence="9">
        <text>2-oxoglutarate + O2 + 2 H(+) = ethene + 3 CO2 + H2O</text>
        <dbReference type="Rhea" id="RHEA:31523"/>
        <dbReference type="ChEBI" id="CHEBI:15377"/>
        <dbReference type="ChEBI" id="CHEBI:15378"/>
        <dbReference type="ChEBI" id="CHEBI:15379"/>
        <dbReference type="ChEBI" id="CHEBI:16526"/>
        <dbReference type="ChEBI" id="CHEBI:16810"/>
        <dbReference type="ChEBI" id="CHEBI:18153"/>
        <dbReference type="EC" id="1.13.12.19"/>
    </reaction>
</comment>
<dbReference type="RefSeq" id="WP_035013974.1">
    <property type="nucleotide sequence ID" value="NZ_ARZY01000009.1"/>
</dbReference>
<evidence type="ECO:0000256" key="2">
    <source>
        <dbReference type="ARBA" id="ARBA00004767"/>
    </source>
</evidence>
<accession>W7QSE3</accession>
<reference evidence="13 14" key="1">
    <citation type="journal article" date="2014" name="Genome Announc.">
        <title>Draft Genome Sequence of the Agar-Degrading Bacterium Catenovulum sp. Strain DS-2, Isolated from Intestines of Haliotis diversicolor.</title>
        <authorList>
            <person name="Shan D."/>
            <person name="Li X."/>
            <person name="Gu Z."/>
            <person name="Wei G."/>
            <person name="Gao Z."/>
            <person name="Shao Z."/>
        </authorList>
    </citation>
    <scope>NUCLEOTIDE SEQUENCE [LARGE SCALE GENOMIC DNA]</scope>
    <source>
        <strain evidence="13 14">DS-2</strain>
    </source>
</reference>
<comment type="caution">
    <text evidence="13">The sequence shown here is derived from an EMBL/GenBank/DDBJ whole genome shotgun (WGS) entry which is preliminary data.</text>
</comment>
<dbReference type="Proteomes" id="UP000019276">
    <property type="component" value="Unassembled WGS sequence"/>
</dbReference>
<dbReference type="InterPro" id="IPR005123">
    <property type="entry name" value="Oxoglu/Fe-dep_dioxygenase_dom"/>
</dbReference>
<dbReference type="EC" id="1.13.12.19" evidence="4"/>
<evidence type="ECO:0000256" key="1">
    <source>
        <dbReference type="ARBA" id="ARBA00001954"/>
    </source>
</evidence>
<organism evidence="13 14">
    <name type="scientific">Catenovulum agarivorans DS-2</name>
    <dbReference type="NCBI Taxonomy" id="1328313"/>
    <lineage>
        <taxon>Bacteria</taxon>
        <taxon>Pseudomonadati</taxon>
        <taxon>Pseudomonadota</taxon>
        <taxon>Gammaproteobacteria</taxon>
        <taxon>Alteromonadales</taxon>
        <taxon>Alteromonadaceae</taxon>
        <taxon>Catenovulum</taxon>
    </lineage>
</organism>
<gene>
    <name evidence="13" type="ORF">DS2_07021</name>
</gene>
<comment type="similarity">
    <text evidence="11">Belongs to the iron/ascorbate-dependent oxidoreductase family.</text>
</comment>
<feature type="domain" description="Fe2OG dioxygenase" evidence="12">
    <location>
        <begin position="144"/>
        <end position="252"/>
    </location>
</feature>
<dbReference type="InterPro" id="IPR026992">
    <property type="entry name" value="DIOX_N"/>
</dbReference>
<comment type="catalytic activity">
    <reaction evidence="10">
        <text>L-arginine + 2-oxoglutarate + O2 = guanidine + L-glutamate 5-semialdehyde + succinate + CO2</text>
        <dbReference type="Rhea" id="RHEA:31535"/>
        <dbReference type="ChEBI" id="CHEBI:15379"/>
        <dbReference type="ChEBI" id="CHEBI:16526"/>
        <dbReference type="ChEBI" id="CHEBI:16810"/>
        <dbReference type="ChEBI" id="CHEBI:30031"/>
        <dbReference type="ChEBI" id="CHEBI:30087"/>
        <dbReference type="ChEBI" id="CHEBI:32682"/>
        <dbReference type="ChEBI" id="CHEBI:58066"/>
        <dbReference type="EC" id="1.14.20.7"/>
    </reaction>
</comment>
<dbReference type="GO" id="GO:0102276">
    <property type="term" value="F:2-oxoglutarate oxygenase/decarboxylase (ethylene-forming) activity"/>
    <property type="evidence" value="ECO:0007669"/>
    <property type="project" value="UniProtKB-EC"/>
</dbReference>
<dbReference type="eggNOG" id="COG3491">
    <property type="taxonomic scope" value="Bacteria"/>
</dbReference>
<dbReference type="Gene3D" id="2.60.120.330">
    <property type="entry name" value="B-lactam Antibiotic, Isopenicillin N Synthase, Chain"/>
    <property type="match status" value="1"/>
</dbReference>
<protein>
    <recommendedName>
        <fullName evidence="5">2-oxoglutarate-dependent ethylene/succinate-forming enzyme</fullName>
        <ecNumber evidence="4">1.13.12.19</ecNumber>
        <ecNumber evidence="3">1.14.20.7</ecNumber>
    </recommendedName>
    <alternativeName>
        <fullName evidence="7">2-oxoglutarate dioxygenase (ethylene-forming)</fullName>
    </alternativeName>
    <alternativeName>
        <fullName evidence="8">2-oxoglutarate/L-arginine monooxygenase/decarboxylase (succinate-forming)</fullName>
    </alternativeName>
</protein>
<name>W7QSE3_9ALTE</name>
<keyword evidence="14" id="KW-1185">Reference proteome</keyword>
<keyword evidence="11" id="KW-0408">Iron</keyword>
<evidence type="ECO:0000256" key="7">
    <source>
        <dbReference type="ARBA" id="ARBA00031011"/>
    </source>
</evidence>
<dbReference type="PROSITE" id="PS51471">
    <property type="entry name" value="FE2OG_OXY"/>
    <property type="match status" value="1"/>
</dbReference>
<evidence type="ECO:0000256" key="9">
    <source>
        <dbReference type="ARBA" id="ARBA00047725"/>
    </source>
</evidence>
<dbReference type="STRING" id="1328313.DS2_07021"/>
<dbReference type="SUPFAM" id="SSF51197">
    <property type="entry name" value="Clavaminate synthase-like"/>
    <property type="match status" value="1"/>
</dbReference>
<dbReference type="InterPro" id="IPR027443">
    <property type="entry name" value="IPNS-like_sf"/>
</dbReference>
<evidence type="ECO:0000256" key="6">
    <source>
        <dbReference type="ARBA" id="ARBA00022666"/>
    </source>
</evidence>
<evidence type="ECO:0000313" key="13">
    <source>
        <dbReference type="EMBL" id="EWH10783.1"/>
    </source>
</evidence>
<dbReference type="PANTHER" id="PTHR47990">
    <property type="entry name" value="2-OXOGLUTARATE (2OG) AND FE(II)-DEPENDENT OXYGENASE SUPERFAMILY PROTEIN-RELATED"/>
    <property type="match status" value="1"/>
</dbReference>
<keyword evidence="6" id="KW-0266">Ethylene biosynthesis</keyword>
<evidence type="ECO:0000256" key="10">
    <source>
        <dbReference type="ARBA" id="ARBA00049359"/>
    </source>
</evidence>
<keyword evidence="11" id="KW-0479">Metal-binding</keyword>
<keyword evidence="11" id="KW-0560">Oxidoreductase</keyword>